<evidence type="ECO:0000313" key="2">
    <source>
        <dbReference type="EMBL" id="KAH9319064.1"/>
    </source>
</evidence>
<comment type="caution">
    <text evidence="2">The sequence shown here is derived from an EMBL/GenBank/DDBJ whole genome shotgun (WGS) entry which is preliminary data.</text>
</comment>
<feature type="signal peptide" evidence="1">
    <location>
        <begin position="1"/>
        <end position="24"/>
    </location>
</feature>
<feature type="non-terminal residue" evidence="2">
    <location>
        <position position="1"/>
    </location>
</feature>
<evidence type="ECO:0000313" key="3">
    <source>
        <dbReference type="Proteomes" id="UP000824469"/>
    </source>
</evidence>
<reference evidence="2 3" key="1">
    <citation type="journal article" date="2021" name="Nat. Plants">
        <title>The Taxus genome provides insights into paclitaxel biosynthesis.</title>
        <authorList>
            <person name="Xiong X."/>
            <person name="Gou J."/>
            <person name="Liao Q."/>
            <person name="Li Y."/>
            <person name="Zhou Q."/>
            <person name="Bi G."/>
            <person name="Li C."/>
            <person name="Du R."/>
            <person name="Wang X."/>
            <person name="Sun T."/>
            <person name="Guo L."/>
            <person name="Liang H."/>
            <person name="Lu P."/>
            <person name="Wu Y."/>
            <person name="Zhang Z."/>
            <person name="Ro D.K."/>
            <person name="Shang Y."/>
            <person name="Huang S."/>
            <person name="Yan J."/>
        </authorList>
    </citation>
    <scope>NUCLEOTIDE SEQUENCE [LARGE SCALE GENOMIC DNA]</scope>
    <source>
        <strain evidence="2">Ta-2019</strain>
    </source>
</reference>
<sequence>DRHTRKATTSHAWIWRVLPKLAMLIHFDLFWNTCYSDDALGKSHHYDLKYHGGMLK</sequence>
<proteinExistence type="predicted"/>
<name>A0AA38GBZ0_TAXCH</name>
<protein>
    <submittedName>
        <fullName evidence="2">Uncharacterized protein</fullName>
    </submittedName>
</protein>
<dbReference type="EMBL" id="JAHRHJ020000004">
    <property type="protein sequence ID" value="KAH9319064.1"/>
    <property type="molecule type" value="Genomic_DNA"/>
</dbReference>
<feature type="chain" id="PRO_5041236270" evidence="1">
    <location>
        <begin position="25"/>
        <end position="56"/>
    </location>
</feature>
<evidence type="ECO:0000256" key="1">
    <source>
        <dbReference type="SAM" id="SignalP"/>
    </source>
</evidence>
<accession>A0AA38GBZ0</accession>
<keyword evidence="1" id="KW-0732">Signal</keyword>
<organism evidence="2 3">
    <name type="scientific">Taxus chinensis</name>
    <name type="common">Chinese yew</name>
    <name type="synonym">Taxus wallichiana var. chinensis</name>
    <dbReference type="NCBI Taxonomy" id="29808"/>
    <lineage>
        <taxon>Eukaryota</taxon>
        <taxon>Viridiplantae</taxon>
        <taxon>Streptophyta</taxon>
        <taxon>Embryophyta</taxon>
        <taxon>Tracheophyta</taxon>
        <taxon>Spermatophyta</taxon>
        <taxon>Pinopsida</taxon>
        <taxon>Pinidae</taxon>
        <taxon>Conifers II</taxon>
        <taxon>Cupressales</taxon>
        <taxon>Taxaceae</taxon>
        <taxon>Taxus</taxon>
    </lineage>
</organism>
<dbReference type="AlphaFoldDB" id="A0AA38GBZ0"/>
<feature type="non-terminal residue" evidence="2">
    <location>
        <position position="56"/>
    </location>
</feature>
<dbReference type="Proteomes" id="UP000824469">
    <property type="component" value="Unassembled WGS sequence"/>
</dbReference>
<gene>
    <name evidence="2" type="ORF">KI387_020833</name>
</gene>
<keyword evidence="3" id="KW-1185">Reference proteome</keyword>